<dbReference type="InterPro" id="IPR001680">
    <property type="entry name" value="WD40_rpt"/>
</dbReference>
<comment type="similarity">
    <text evidence="2">Belongs to the NSA1 family.</text>
</comment>
<evidence type="ECO:0000256" key="6">
    <source>
        <dbReference type="SAM" id="MobiDB-lite"/>
    </source>
</evidence>
<dbReference type="InterPro" id="IPR037379">
    <property type="entry name" value="WDR74/Nsa1"/>
</dbReference>
<evidence type="ECO:0000256" key="1">
    <source>
        <dbReference type="ARBA" id="ARBA00002889"/>
    </source>
</evidence>
<sequence length="426" mass="47173">MRFLVSADETGNVKEVICPSGTDTSQKDASQPELIRSVLEDSDRSTVKSRIRVMKITKDNVLIAARIGGYVDFYDVSDRSSDDFGKLLRSVELGCEKGAKPIALELNESLGIAIIALESSNLSIISTNEADSAPITIKLPGRTPEATSISAFTSNATRPGVFAYGGKENDLQVIKLYDENQVKKMGFKFADAASWKPKVLFKSENVEPDHLGLDVPIWVTGILFQRSSESKHFKLVTSSWYGHIRKYDTSSDVEPIASYKVCEKPITNLRFATDSEEDIIITDTHTYVAKLSLIKVDAKAVRIVSASAGTFYRPSLKVLGRYSKGGNTGAINSVEPSPVSEVIATGGLDRYLRVFDVKTRNLLAKVYVGTQISSIVFIEDDSQSNSEKEAAEKIEQQQQEDELWEQLEDKKDVDDKPLITKKRRRI</sequence>
<dbReference type="Proteomes" id="UP000244406">
    <property type="component" value="Unassembled WGS sequence"/>
</dbReference>
<gene>
    <name evidence="7" type="ORF">CXQ87_001267</name>
</gene>
<proteinExistence type="inferred from homology"/>
<feature type="repeat" description="WD" evidence="5">
    <location>
        <begin position="324"/>
        <end position="365"/>
    </location>
</feature>
<evidence type="ECO:0000256" key="4">
    <source>
        <dbReference type="ARBA" id="ARBA00014234"/>
    </source>
</evidence>
<dbReference type="PANTHER" id="PTHR16038:SF4">
    <property type="entry name" value="WD REPEAT-CONTAINING PROTEIN 74"/>
    <property type="match status" value="1"/>
</dbReference>
<keyword evidence="5" id="KW-0853">WD repeat</keyword>
<dbReference type="GO" id="GO:0030687">
    <property type="term" value="C:preribosome, large subunit precursor"/>
    <property type="evidence" value="ECO:0007669"/>
    <property type="project" value="TreeGrafter"/>
</dbReference>
<dbReference type="PANTHER" id="PTHR16038">
    <property type="entry name" value="NOP SEVEN ASSOCIATED PROTEIN 1"/>
    <property type="match status" value="1"/>
</dbReference>
<dbReference type="CDD" id="cd22858">
    <property type="entry name" value="Nsa1"/>
    <property type="match status" value="1"/>
</dbReference>
<dbReference type="SUPFAM" id="SSF50978">
    <property type="entry name" value="WD40 repeat-like"/>
    <property type="match status" value="1"/>
</dbReference>
<feature type="region of interest" description="Disordered" evidence="6">
    <location>
        <begin position="387"/>
        <end position="409"/>
    </location>
</feature>
<dbReference type="GO" id="GO:0042273">
    <property type="term" value="P:ribosomal large subunit biogenesis"/>
    <property type="evidence" value="ECO:0007669"/>
    <property type="project" value="InterPro"/>
</dbReference>
<dbReference type="RefSeq" id="XP_025339283.1">
    <property type="nucleotide sequence ID" value="XM_025479810.1"/>
</dbReference>
<name>A0A2V1AM79_9ASCO</name>
<comment type="caution">
    <text evidence="7">The sequence shown here is derived from an EMBL/GenBank/DDBJ whole genome shotgun (WGS) entry which is preliminary data.</text>
</comment>
<dbReference type="InterPro" id="IPR036322">
    <property type="entry name" value="WD40_repeat_dom_sf"/>
</dbReference>
<comment type="function">
    <text evidence="1">Involved in the biogenesis of the 60S ribosomal subunit.</text>
</comment>
<dbReference type="GeneID" id="37001267"/>
<dbReference type="InterPro" id="IPR015943">
    <property type="entry name" value="WD40/YVTN_repeat-like_dom_sf"/>
</dbReference>
<dbReference type="Gene3D" id="2.130.10.10">
    <property type="entry name" value="YVTN repeat-like/Quinoprotein amine dehydrogenase"/>
    <property type="match status" value="1"/>
</dbReference>
<organism evidence="7 8">
    <name type="scientific">Candidozyma duobushaemuli</name>
    <dbReference type="NCBI Taxonomy" id="1231522"/>
    <lineage>
        <taxon>Eukaryota</taxon>
        <taxon>Fungi</taxon>
        <taxon>Dikarya</taxon>
        <taxon>Ascomycota</taxon>
        <taxon>Saccharomycotina</taxon>
        <taxon>Pichiomycetes</taxon>
        <taxon>Metschnikowiaceae</taxon>
        <taxon>Candidozyma</taxon>
    </lineage>
</organism>
<reference evidence="7 8" key="1">
    <citation type="submission" date="2017-12" db="EMBL/GenBank/DDBJ databases">
        <title>Genome Sequence of the Amphotericin B-resistant Candida duobushaemulonii strain, B09383.</title>
        <authorList>
            <person name="Chow N.A."/>
            <person name="Gade L."/>
            <person name="Batra D."/>
            <person name="Rowe L.A."/>
            <person name="Loparev V.N."/>
            <person name="Litvintseva A.P."/>
        </authorList>
    </citation>
    <scope>NUCLEOTIDE SEQUENCE [LARGE SCALE GENOMIC DNA]</scope>
    <source>
        <strain evidence="7 8">B09383</strain>
    </source>
</reference>
<evidence type="ECO:0000313" key="8">
    <source>
        <dbReference type="Proteomes" id="UP000244406"/>
    </source>
</evidence>
<protein>
    <recommendedName>
        <fullName evidence="4">Ribosome biogenesis protein NSA1</fullName>
    </recommendedName>
</protein>
<evidence type="ECO:0000313" key="7">
    <source>
        <dbReference type="EMBL" id="PVH18343.1"/>
    </source>
</evidence>
<dbReference type="SMART" id="SM00320">
    <property type="entry name" value="WD40"/>
    <property type="match status" value="1"/>
</dbReference>
<comment type="subunit">
    <text evidence="3">Component of the pre-66S ribosomal particle.</text>
</comment>
<evidence type="ECO:0000256" key="3">
    <source>
        <dbReference type="ARBA" id="ARBA00011187"/>
    </source>
</evidence>
<accession>A0A2V1AM79</accession>
<dbReference type="PROSITE" id="PS50082">
    <property type="entry name" value="WD_REPEATS_2"/>
    <property type="match status" value="1"/>
</dbReference>
<keyword evidence="8" id="KW-1185">Reference proteome</keyword>
<dbReference type="EMBL" id="PKFP01000008">
    <property type="protein sequence ID" value="PVH18343.1"/>
    <property type="molecule type" value="Genomic_DNA"/>
</dbReference>
<evidence type="ECO:0000256" key="2">
    <source>
        <dbReference type="ARBA" id="ARBA00007861"/>
    </source>
</evidence>
<dbReference type="AlphaFoldDB" id="A0A2V1AM79"/>
<dbReference type="VEuPathDB" id="FungiDB:CXQ87_001267"/>
<dbReference type="GO" id="GO:0005730">
    <property type="term" value="C:nucleolus"/>
    <property type="evidence" value="ECO:0007669"/>
    <property type="project" value="InterPro"/>
</dbReference>
<evidence type="ECO:0000256" key="5">
    <source>
        <dbReference type="PROSITE-ProRule" id="PRU00221"/>
    </source>
</evidence>